<sequence length="165" mass="19336">MKHLFSILFFLFSFFSFSQIQHCGFDFTSYLVVDVHENGKTINLDNIKISLIDKEGKEVINTNNTLSWKDGNKPMIFSKNYLISKQGEKERWFFPYAKDNYLLSVTNTFPAEQYSIKVEDLNNRFKTQIIELNSFNLYILCSSENEKQARKFGPRSNSPIEVVME</sequence>
<evidence type="ECO:0000313" key="2">
    <source>
        <dbReference type="EMBL" id="MFC4740204.1"/>
    </source>
</evidence>
<keyword evidence="1" id="KW-0732">Signal</keyword>
<name>A0ABV9P8B6_9FLAO</name>
<dbReference type="RefSeq" id="WP_379741103.1">
    <property type="nucleotide sequence ID" value="NZ_JBHSGW010000025.1"/>
</dbReference>
<proteinExistence type="predicted"/>
<keyword evidence="3" id="KW-1185">Reference proteome</keyword>
<reference evidence="3" key="1">
    <citation type="journal article" date="2019" name="Int. J. Syst. Evol. Microbiol.">
        <title>The Global Catalogue of Microorganisms (GCM) 10K type strain sequencing project: providing services to taxonomists for standard genome sequencing and annotation.</title>
        <authorList>
            <consortium name="The Broad Institute Genomics Platform"/>
            <consortium name="The Broad Institute Genome Sequencing Center for Infectious Disease"/>
            <person name="Wu L."/>
            <person name="Ma J."/>
        </authorList>
    </citation>
    <scope>NUCLEOTIDE SEQUENCE [LARGE SCALE GENOMIC DNA]</scope>
    <source>
        <strain evidence="3">CCUG 50349</strain>
    </source>
</reference>
<feature type="signal peptide" evidence="1">
    <location>
        <begin position="1"/>
        <end position="18"/>
    </location>
</feature>
<protein>
    <submittedName>
        <fullName evidence="2">Uncharacterized protein</fullName>
    </submittedName>
</protein>
<dbReference type="Proteomes" id="UP001595885">
    <property type="component" value="Unassembled WGS sequence"/>
</dbReference>
<organism evidence="2 3">
    <name type="scientific">Flavobacterium ponti</name>
    <dbReference type="NCBI Taxonomy" id="665133"/>
    <lineage>
        <taxon>Bacteria</taxon>
        <taxon>Pseudomonadati</taxon>
        <taxon>Bacteroidota</taxon>
        <taxon>Flavobacteriia</taxon>
        <taxon>Flavobacteriales</taxon>
        <taxon>Flavobacteriaceae</taxon>
        <taxon>Flavobacterium</taxon>
    </lineage>
</organism>
<feature type="chain" id="PRO_5046831668" evidence="1">
    <location>
        <begin position="19"/>
        <end position="165"/>
    </location>
</feature>
<evidence type="ECO:0000256" key="1">
    <source>
        <dbReference type="SAM" id="SignalP"/>
    </source>
</evidence>
<gene>
    <name evidence="2" type="ORF">ACFO3U_09395</name>
</gene>
<dbReference type="EMBL" id="JBHSGW010000025">
    <property type="protein sequence ID" value="MFC4740204.1"/>
    <property type="molecule type" value="Genomic_DNA"/>
</dbReference>
<accession>A0ABV9P8B6</accession>
<comment type="caution">
    <text evidence="2">The sequence shown here is derived from an EMBL/GenBank/DDBJ whole genome shotgun (WGS) entry which is preliminary data.</text>
</comment>
<evidence type="ECO:0000313" key="3">
    <source>
        <dbReference type="Proteomes" id="UP001595885"/>
    </source>
</evidence>